<sequence length="131" mass="14502">MEIPDDRYYSEHHLWVKLEDGLATIGITEHAREEMGDIDYIELPADGDLITRGQPFGIIETSKAVTDLIAPISGRVAEINGALLESPEALTDAPYSDGWLVAVEPADLDEFKELMNARSYRESLQSGDDSH</sequence>
<dbReference type="InterPro" id="IPR003016">
    <property type="entry name" value="2-oxoA_DH_lipoyl-BS"/>
</dbReference>
<dbReference type="HAMAP" id="MF_00272">
    <property type="entry name" value="GcvH"/>
    <property type="match status" value="1"/>
</dbReference>
<dbReference type="NCBIfam" id="TIGR00527">
    <property type="entry name" value="gcvH"/>
    <property type="match status" value="1"/>
</dbReference>
<dbReference type="Gene3D" id="2.40.50.100">
    <property type="match status" value="1"/>
</dbReference>
<dbReference type="PROSITE" id="PS50968">
    <property type="entry name" value="BIOTINYL_LIPOYL"/>
    <property type="match status" value="1"/>
</dbReference>
<feature type="modified residue" description="N6-lipoyllysine" evidence="3 4">
    <location>
        <position position="63"/>
    </location>
</feature>
<evidence type="ECO:0000313" key="6">
    <source>
        <dbReference type="EMBL" id="HGH61492.1"/>
    </source>
</evidence>
<reference evidence="6" key="1">
    <citation type="journal article" date="2020" name="mSystems">
        <title>Genome- and Community-Level Interaction Insights into Carbon Utilization and Element Cycling Functions of Hydrothermarchaeota in Hydrothermal Sediment.</title>
        <authorList>
            <person name="Zhou Z."/>
            <person name="Liu Y."/>
            <person name="Xu W."/>
            <person name="Pan J."/>
            <person name="Luo Z.H."/>
            <person name="Li M."/>
        </authorList>
    </citation>
    <scope>NUCLEOTIDE SEQUENCE [LARGE SCALE GENOMIC DNA]</scope>
    <source>
        <strain evidence="6">SpSt-769</strain>
    </source>
</reference>
<comment type="similarity">
    <text evidence="1 3">Belongs to the GcvH family.</text>
</comment>
<dbReference type="InterPro" id="IPR017453">
    <property type="entry name" value="GCV_H_sub"/>
</dbReference>
<evidence type="ECO:0000256" key="1">
    <source>
        <dbReference type="ARBA" id="ARBA00009249"/>
    </source>
</evidence>
<proteinExistence type="inferred from homology"/>
<evidence type="ECO:0000256" key="3">
    <source>
        <dbReference type="HAMAP-Rule" id="MF_00272"/>
    </source>
</evidence>
<dbReference type="GO" id="GO:0005737">
    <property type="term" value="C:cytoplasm"/>
    <property type="evidence" value="ECO:0007669"/>
    <property type="project" value="TreeGrafter"/>
</dbReference>
<evidence type="ECO:0000259" key="5">
    <source>
        <dbReference type="PROSITE" id="PS50968"/>
    </source>
</evidence>
<gene>
    <name evidence="3 6" type="primary">gcvH</name>
    <name evidence="6" type="ORF">ENV54_09365</name>
</gene>
<keyword evidence="2 3" id="KW-0450">Lipoyl</keyword>
<dbReference type="PANTHER" id="PTHR11715">
    <property type="entry name" value="GLYCINE CLEAVAGE SYSTEM H PROTEIN"/>
    <property type="match status" value="1"/>
</dbReference>
<dbReference type="InterPro" id="IPR011053">
    <property type="entry name" value="Single_hybrid_motif"/>
</dbReference>
<protein>
    <recommendedName>
        <fullName evidence="3">Glycine cleavage system H protein</fullName>
    </recommendedName>
</protein>
<dbReference type="InterPro" id="IPR000089">
    <property type="entry name" value="Biotin_lipoyl"/>
</dbReference>
<dbReference type="InterPro" id="IPR033753">
    <property type="entry name" value="GCV_H/Fam206"/>
</dbReference>
<dbReference type="GO" id="GO:0005960">
    <property type="term" value="C:glycine cleavage complex"/>
    <property type="evidence" value="ECO:0007669"/>
    <property type="project" value="InterPro"/>
</dbReference>
<evidence type="ECO:0000256" key="2">
    <source>
        <dbReference type="ARBA" id="ARBA00022823"/>
    </source>
</evidence>
<dbReference type="SUPFAM" id="SSF51230">
    <property type="entry name" value="Single hybrid motif"/>
    <property type="match status" value="1"/>
</dbReference>
<accession>A0A7C4EUS2</accession>
<comment type="caution">
    <text evidence="6">The sequence shown here is derived from an EMBL/GenBank/DDBJ whole genome shotgun (WGS) entry which is preliminary data.</text>
</comment>
<dbReference type="GO" id="GO:0009249">
    <property type="term" value="P:protein lipoylation"/>
    <property type="evidence" value="ECO:0007669"/>
    <property type="project" value="TreeGrafter"/>
</dbReference>
<dbReference type="PROSITE" id="PS00189">
    <property type="entry name" value="LIPOYL"/>
    <property type="match status" value="1"/>
</dbReference>
<comment type="function">
    <text evidence="3">The glycine cleavage system catalyzes the degradation of glycine. The H protein shuttles the methylamine group of glycine from the P protein to the T protein.</text>
</comment>
<feature type="domain" description="Lipoyl-binding" evidence="5">
    <location>
        <begin position="22"/>
        <end position="104"/>
    </location>
</feature>
<comment type="subunit">
    <text evidence="3">The glycine cleavage system is composed of four proteins: P, T, L and H.</text>
</comment>
<dbReference type="GO" id="GO:0019464">
    <property type="term" value="P:glycine decarboxylation via glycine cleavage system"/>
    <property type="evidence" value="ECO:0007669"/>
    <property type="project" value="UniProtKB-UniRule"/>
</dbReference>
<organism evidence="6">
    <name type="scientific">Desulfomonile tiedjei</name>
    <dbReference type="NCBI Taxonomy" id="2358"/>
    <lineage>
        <taxon>Bacteria</taxon>
        <taxon>Pseudomonadati</taxon>
        <taxon>Thermodesulfobacteriota</taxon>
        <taxon>Desulfomonilia</taxon>
        <taxon>Desulfomonilales</taxon>
        <taxon>Desulfomonilaceae</taxon>
        <taxon>Desulfomonile</taxon>
    </lineage>
</organism>
<dbReference type="PANTHER" id="PTHR11715:SF3">
    <property type="entry name" value="GLYCINE CLEAVAGE SYSTEM H PROTEIN-RELATED"/>
    <property type="match status" value="1"/>
</dbReference>
<dbReference type="AlphaFoldDB" id="A0A7C4EUS2"/>
<dbReference type="Pfam" id="PF01597">
    <property type="entry name" value="GCV_H"/>
    <property type="match status" value="1"/>
</dbReference>
<dbReference type="InterPro" id="IPR002930">
    <property type="entry name" value="GCV_H"/>
</dbReference>
<dbReference type="NCBIfam" id="NF002270">
    <property type="entry name" value="PRK01202.1"/>
    <property type="match status" value="1"/>
</dbReference>
<dbReference type="CDD" id="cd06848">
    <property type="entry name" value="GCS_H"/>
    <property type="match status" value="1"/>
</dbReference>
<name>A0A7C4EUS2_9BACT</name>
<comment type="cofactor">
    <cofactor evidence="3">
        <name>(R)-lipoate</name>
        <dbReference type="ChEBI" id="CHEBI:83088"/>
    </cofactor>
    <text evidence="3">Binds 1 lipoyl cofactor covalently.</text>
</comment>
<evidence type="ECO:0000256" key="4">
    <source>
        <dbReference type="PIRSR" id="PIRSR617453-50"/>
    </source>
</evidence>
<dbReference type="EMBL" id="DTGT01000297">
    <property type="protein sequence ID" value="HGH61492.1"/>
    <property type="molecule type" value="Genomic_DNA"/>
</dbReference>